<organism evidence="4 5">
    <name type="scientific">Fodinibius salsisoli</name>
    <dbReference type="NCBI Taxonomy" id="2820877"/>
    <lineage>
        <taxon>Bacteria</taxon>
        <taxon>Pseudomonadati</taxon>
        <taxon>Balneolota</taxon>
        <taxon>Balneolia</taxon>
        <taxon>Balneolales</taxon>
        <taxon>Balneolaceae</taxon>
        <taxon>Fodinibius</taxon>
    </lineage>
</organism>
<dbReference type="InterPro" id="IPR036291">
    <property type="entry name" value="NAD(P)-bd_dom_sf"/>
</dbReference>
<dbReference type="PANTHER" id="PTHR43401:SF3">
    <property type="entry name" value="L-GALACTONATE-5-DEHYDROGENASE"/>
    <property type="match status" value="1"/>
</dbReference>
<evidence type="ECO:0000256" key="1">
    <source>
        <dbReference type="ARBA" id="ARBA00023002"/>
    </source>
</evidence>
<dbReference type="Proteomes" id="UP001207918">
    <property type="component" value="Unassembled WGS sequence"/>
</dbReference>
<keyword evidence="1" id="KW-0560">Oxidoreductase</keyword>
<protein>
    <submittedName>
        <fullName evidence="4">Zinc-binding alcohol dehydrogenase family protein</fullName>
    </submittedName>
</protein>
<dbReference type="EMBL" id="JAGGJA010000009">
    <property type="protein sequence ID" value="MCW9707918.1"/>
    <property type="molecule type" value="Genomic_DNA"/>
</dbReference>
<dbReference type="InterPro" id="IPR013149">
    <property type="entry name" value="ADH-like_C"/>
</dbReference>
<dbReference type="Gene3D" id="3.90.180.10">
    <property type="entry name" value="Medium-chain alcohol dehydrogenases, catalytic domain"/>
    <property type="match status" value="1"/>
</dbReference>
<comment type="caution">
    <text evidence="4">The sequence shown here is derived from an EMBL/GenBank/DDBJ whole genome shotgun (WGS) entry which is preliminary data.</text>
</comment>
<feature type="domain" description="Alcohol dehydrogenase-like C-terminal" evidence="2">
    <location>
        <begin position="171"/>
        <end position="299"/>
    </location>
</feature>
<dbReference type="Pfam" id="PF00107">
    <property type="entry name" value="ADH_zinc_N"/>
    <property type="match status" value="1"/>
</dbReference>
<dbReference type="RefSeq" id="WP_265766705.1">
    <property type="nucleotide sequence ID" value="NZ_JAGGJA010000009.1"/>
</dbReference>
<accession>A0ABT3PPY2</accession>
<dbReference type="InterPro" id="IPR011032">
    <property type="entry name" value="GroES-like_sf"/>
</dbReference>
<dbReference type="SUPFAM" id="SSF51735">
    <property type="entry name" value="NAD(P)-binding Rossmann-fold domains"/>
    <property type="match status" value="1"/>
</dbReference>
<evidence type="ECO:0000259" key="3">
    <source>
        <dbReference type="Pfam" id="PF08240"/>
    </source>
</evidence>
<dbReference type="PANTHER" id="PTHR43401">
    <property type="entry name" value="L-THREONINE 3-DEHYDROGENASE"/>
    <property type="match status" value="1"/>
</dbReference>
<name>A0ABT3PPY2_9BACT</name>
<reference evidence="4 5" key="1">
    <citation type="submission" date="2021-03" db="EMBL/GenBank/DDBJ databases">
        <title>Aliifodinibius sp. nov., a new bacterium isolated from saline soil.</title>
        <authorList>
            <person name="Galisteo C."/>
            <person name="De La Haba R."/>
            <person name="Sanchez-Porro C."/>
            <person name="Ventosa A."/>
        </authorList>
    </citation>
    <scope>NUCLEOTIDE SEQUENCE [LARGE SCALE GENOMIC DNA]</scope>
    <source>
        <strain evidence="4 5">1BSP15-2V2</strain>
    </source>
</reference>
<dbReference type="CDD" id="cd08261">
    <property type="entry name" value="Zn_ADH7"/>
    <property type="match status" value="1"/>
</dbReference>
<evidence type="ECO:0000313" key="5">
    <source>
        <dbReference type="Proteomes" id="UP001207918"/>
    </source>
</evidence>
<dbReference type="Pfam" id="PF08240">
    <property type="entry name" value="ADH_N"/>
    <property type="match status" value="1"/>
</dbReference>
<gene>
    <name evidence="4" type="ORF">J6I44_13710</name>
</gene>
<feature type="domain" description="Alcohol dehydrogenase-like N-terminal" evidence="3">
    <location>
        <begin position="25"/>
        <end position="131"/>
    </location>
</feature>
<dbReference type="InterPro" id="IPR013154">
    <property type="entry name" value="ADH-like_N"/>
</dbReference>
<evidence type="ECO:0000313" key="4">
    <source>
        <dbReference type="EMBL" id="MCW9707918.1"/>
    </source>
</evidence>
<evidence type="ECO:0000259" key="2">
    <source>
        <dbReference type="Pfam" id="PF00107"/>
    </source>
</evidence>
<dbReference type="SUPFAM" id="SSF50129">
    <property type="entry name" value="GroES-like"/>
    <property type="match status" value="1"/>
</dbReference>
<dbReference type="Gene3D" id="3.40.50.720">
    <property type="entry name" value="NAD(P)-binding Rossmann-like Domain"/>
    <property type="match status" value="1"/>
</dbReference>
<keyword evidence="5" id="KW-1185">Reference proteome</keyword>
<dbReference type="InterPro" id="IPR050129">
    <property type="entry name" value="Zn_alcohol_dh"/>
</dbReference>
<proteinExistence type="predicted"/>
<sequence>MRSIILQEPGDFQQVEKNVDNNLEPNEALLRVHRVGICGTDLHAYAGEQPFFSYPRILGHELGVEVVETGSEVENVSVGDQCSVEPYRYNPADQAVRQGKPNCAENMSVLGVHEDGGMREYFKFPAKFLYPSDQLTYDQLALIEPLGIGCHAVNRAAVNSEDNVLVIGAGPIGLGAIQFALAAGADVAVMEIDPGRLAFCQQQFALAGGVDPTDKDAKEQLKDLFDGSLPSVVLDATGNKQSMEHAFDLIAHGGRLVYIGLFQGNVTFHDPSFHKKELTLMASRNALAADFKQIIRSIEEGTISTDPWITHRASMDTMIDEFDQWVNPKSKVIKAILEIT</sequence>